<reference evidence="1 2" key="1">
    <citation type="submission" date="2017-11" db="EMBL/GenBank/DDBJ databases">
        <authorList>
            <person name="Blom J."/>
        </authorList>
    </citation>
    <scope>NUCLEOTIDE SEQUENCE [LARGE SCALE GENOMIC DNA]</scope>
    <source>
        <strain evidence="1 2">CFBP3846</strain>
        <plasmid evidence="2">pp1</plasmid>
    </source>
</reference>
<accession>A0ABY1UEZ4</accession>
<organism evidence="1 2">
    <name type="scientific">Pseudomonas syringae pv. avii</name>
    <dbReference type="NCBI Taxonomy" id="663959"/>
    <lineage>
        <taxon>Bacteria</taxon>
        <taxon>Pseudomonadati</taxon>
        <taxon>Pseudomonadota</taxon>
        <taxon>Gammaproteobacteria</taxon>
        <taxon>Pseudomonadales</taxon>
        <taxon>Pseudomonadaceae</taxon>
        <taxon>Pseudomonas</taxon>
        <taxon>Pseudomonas syringae</taxon>
    </lineage>
</organism>
<evidence type="ECO:0000313" key="2">
    <source>
        <dbReference type="Proteomes" id="UP000239665"/>
    </source>
</evidence>
<dbReference type="Proteomes" id="UP000239665">
    <property type="component" value="Plasmid PP1"/>
</dbReference>
<keyword evidence="1" id="KW-0614">Plasmid</keyword>
<dbReference type="EMBL" id="LT963403">
    <property type="protein sequence ID" value="SOS30540.1"/>
    <property type="molecule type" value="Genomic_DNA"/>
</dbReference>
<geneLocation type="plasmid" evidence="2">
    <name>pp1</name>
</geneLocation>
<protein>
    <submittedName>
        <fullName evidence="1">Uncharacterized protein</fullName>
    </submittedName>
</protein>
<evidence type="ECO:0000313" key="1">
    <source>
        <dbReference type="EMBL" id="SOS30540.1"/>
    </source>
</evidence>
<keyword evidence="2" id="KW-1185">Reference proteome</keyword>
<proteinExistence type="predicted"/>
<gene>
    <name evidence="1" type="ORF">CFBP3846_P100007</name>
</gene>
<name>A0ABY1UEZ4_PSESX</name>
<sequence>MTSSPYGGLAHQLRRRIRVLLRLTQLPLKGHGDPTDTNADYRDPGQCFASTNERPWRLVTIIGGVIHRVMPSWGMRSHLRFVVAVILTVILLDHVIARHLLWIGHLEHILTSAMVDATSRIKHLVYELVITNDPHSVTAFRGYQVGSQPIVVQLIVVIEPRFYVDEIATVYHTRPAIAQIFDSAVTMQM</sequence>